<dbReference type="EMBL" id="FOBB01000006">
    <property type="protein sequence ID" value="SEM85373.1"/>
    <property type="molecule type" value="Genomic_DNA"/>
</dbReference>
<feature type="domain" description="DUF4296" evidence="1">
    <location>
        <begin position="32"/>
        <end position="123"/>
    </location>
</feature>
<protein>
    <recommendedName>
        <fullName evidence="1">DUF4296 domain-containing protein</fullName>
    </recommendedName>
</protein>
<organism evidence="2 3">
    <name type="scientific">Chitinophaga rupis</name>
    <dbReference type="NCBI Taxonomy" id="573321"/>
    <lineage>
        <taxon>Bacteria</taxon>
        <taxon>Pseudomonadati</taxon>
        <taxon>Bacteroidota</taxon>
        <taxon>Chitinophagia</taxon>
        <taxon>Chitinophagales</taxon>
        <taxon>Chitinophagaceae</taxon>
        <taxon>Chitinophaga</taxon>
    </lineage>
</organism>
<dbReference type="AlphaFoldDB" id="A0A1H8BRD4"/>
<dbReference type="InterPro" id="IPR025381">
    <property type="entry name" value="DUF4296"/>
</dbReference>
<reference evidence="2 3" key="1">
    <citation type="submission" date="2016-10" db="EMBL/GenBank/DDBJ databases">
        <authorList>
            <person name="de Groot N.N."/>
        </authorList>
    </citation>
    <scope>NUCLEOTIDE SEQUENCE [LARGE SCALE GENOMIC DNA]</scope>
    <source>
        <strain evidence="2 3">DSM 21039</strain>
    </source>
</reference>
<gene>
    <name evidence="2" type="ORF">SAMN04488505_106317</name>
</gene>
<keyword evidence="3" id="KW-1185">Reference proteome</keyword>
<proteinExistence type="predicted"/>
<dbReference type="Proteomes" id="UP000198984">
    <property type="component" value="Unassembled WGS sequence"/>
</dbReference>
<evidence type="ECO:0000313" key="2">
    <source>
        <dbReference type="EMBL" id="SEM85373.1"/>
    </source>
</evidence>
<evidence type="ECO:0000313" key="3">
    <source>
        <dbReference type="Proteomes" id="UP000198984"/>
    </source>
</evidence>
<name>A0A1H8BRD4_9BACT</name>
<accession>A0A1H8BRD4</accession>
<sequence length="165" mass="19274">MITNQTMTIIRKIVIAVLLLGAVACGNADKVPSNILSKEKMRDILLDMNMADAYSYDISPMRGVPLPDSMRQLKVKEYYRQILDLHHISVKEFMFSYRYYESHANRLKEVYDMMQASIAEERKALEGEDRRQQYADNPGSFFPYPKNTVISKKQDTIFPFLKRKH</sequence>
<evidence type="ECO:0000259" key="1">
    <source>
        <dbReference type="Pfam" id="PF14129"/>
    </source>
</evidence>
<dbReference type="STRING" id="573321.SAMN04488505_106317"/>
<dbReference type="Pfam" id="PF14129">
    <property type="entry name" value="DUF4296"/>
    <property type="match status" value="1"/>
</dbReference>